<dbReference type="RefSeq" id="WP_185069796.1">
    <property type="nucleotide sequence ID" value="NZ_JACHMB010000001.1"/>
</dbReference>
<organism evidence="2 3">
    <name type="scientific">Nonomuraea jabiensis</name>
    <dbReference type="NCBI Taxonomy" id="882448"/>
    <lineage>
        <taxon>Bacteria</taxon>
        <taxon>Bacillati</taxon>
        <taxon>Actinomycetota</taxon>
        <taxon>Actinomycetes</taxon>
        <taxon>Streptosporangiales</taxon>
        <taxon>Streptosporangiaceae</taxon>
        <taxon>Nonomuraea</taxon>
    </lineage>
</organism>
<name>A0A7W9G316_9ACTN</name>
<dbReference type="AlphaFoldDB" id="A0A7W9G316"/>
<dbReference type="InterPro" id="IPR010985">
    <property type="entry name" value="Ribbon_hlx_hlx"/>
</dbReference>
<dbReference type="GO" id="GO:0006355">
    <property type="term" value="P:regulation of DNA-templated transcription"/>
    <property type="evidence" value="ECO:0007669"/>
    <property type="project" value="InterPro"/>
</dbReference>
<evidence type="ECO:0008006" key="4">
    <source>
        <dbReference type="Google" id="ProtNLM"/>
    </source>
</evidence>
<proteinExistence type="predicted"/>
<reference evidence="2 3" key="1">
    <citation type="submission" date="2020-08" db="EMBL/GenBank/DDBJ databases">
        <title>Sequencing the genomes of 1000 actinobacteria strains.</title>
        <authorList>
            <person name="Klenk H.-P."/>
        </authorList>
    </citation>
    <scope>NUCLEOTIDE SEQUENCE [LARGE SCALE GENOMIC DNA]</scope>
    <source>
        <strain evidence="2 3">DSM 45507</strain>
    </source>
</reference>
<evidence type="ECO:0000313" key="2">
    <source>
        <dbReference type="EMBL" id="MBB5776244.1"/>
    </source>
</evidence>
<comment type="caution">
    <text evidence="2">The sequence shown here is derived from an EMBL/GenBank/DDBJ whole genome shotgun (WGS) entry which is preliminary data.</text>
</comment>
<evidence type="ECO:0000256" key="1">
    <source>
        <dbReference type="SAM" id="MobiDB-lite"/>
    </source>
</evidence>
<dbReference type="SUPFAM" id="SSF47598">
    <property type="entry name" value="Ribbon-helix-helix"/>
    <property type="match status" value="1"/>
</dbReference>
<evidence type="ECO:0000313" key="3">
    <source>
        <dbReference type="Proteomes" id="UP000579153"/>
    </source>
</evidence>
<dbReference type="Proteomes" id="UP000579153">
    <property type="component" value="Unassembled WGS sequence"/>
</dbReference>
<accession>A0A7W9G316</accession>
<gene>
    <name evidence="2" type="ORF">HD596_003000</name>
</gene>
<sequence length="60" mass="6886">MTEKRKRGRPATGQTPSHGVRVPKELWDKAEKKANREGRNVSDVVRDCLDSYTREDDEGE</sequence>
<dbReference type="EMBL" id="JACHMB010000001">
    <property type="protein sequence ID" value="MBB5776244.1"/>
    <property type="molecule type" value="Genomic_DNA"/>
</dbReference>
<protein>
    <recommendedName>
        <fullName evidence="4">Ribbon-helix-helix protein CopG domain-containing protein</fullName>
    </recommendedName>
</protein>
<feature type="region of interest" description="Disordered" evidence="1">
    <location>
        <begin position="1"/>
        <end position="26"/>
    </location>
</feature>
<keyword evidence="3" id="KW-1185">Reference proteome</keyword>